<dbReference type="Pfam" id="PF08845">
    <property type="entry name" value="SymE_toxin"/>
    <property type="match status" value="1"/>
</dbReference>
<gene>
    <name evidence="2" type="ORF">L1967_15480</name>
</gene>
<dbReference type="Proteomes" id="UP001139521">
    <property type="component" value="Unassembled WGS sequence"/>
</dbReference>
<comment type="caution">
    <text evidence="2">The sequence shown here is derived from an EMBL/GenBank/DDBJ whole genome shotgun (WGS) entry which is preliminary data.</text>
</comment>
<dbReference type="GO" id="GO:0003723">
    <property type="term" value="F:RNA binding"/>
    <property type="evidence" value="ECO:0007669"/>
    <property type="project" value="InterPro"/>
</dbReference>
<evidence type="ECO:0000313" key="3">
    <source>
        <dbReference type="Proteomes" id="UP001139521"/>
    </source>
</evidence>
<accession>A0A9X2CQF0</accession>
<protein>
    <submittedName>
        <fullName evidence="2">Type I toxin-antitoxin system SymE family toxin</fullName>
    </submittedName>
</protein>
<dbReference type="GO" id="GO:0016788">
    <property type="term" value="F:hydrolase activity, acting on ester bonds"/>
    <property type="evidence" value="ECO:0007669"/>
    <property type="project" value="InterPro"/>
</dbReference>
<reference evidence="2" key="1">
    <citation type="submission" date="2022-01" db="EMBL/GenBank/DDBJ databases">
        <title>Genome sequencing of Zunongwangia sp. M21534 genome.</title>
        <authorList>
            <person name="Chen Y."/>
            <person name="Dong C."/>
            <person name="Shao Z."/>
        </authorList>
    </citation>
    <scope>NUCLEOTIDE SEQUENCE</scope>
    <source>
        <strain evidence="2">MCCC M21534</strain>
    </source>
</reference>
<proteinExistence type="predicted"/>
<organism evidence="2 3">
    <name type="scientific">Zunongwangia pacifica</name>
    <dbReference type="NCBI Taxonomy" id="2911062"/>
    <lineage>
        <taxon>Bacteria</taxon>
        <taxon>Pseudomonadati</taxon>
        <taxon>Bacteroidota</taxon>
        <taxon>Flavobacteriia</taxon>
        <taxon>Flavobacteriales</taxon>
        <taxon>Flavobacteriaceae</taxon>
        <taxon>Zunongwangia</taxon>
    </lineage>
</organism>
<dbReference type="AlphaFoldDB" id="A0A9X2CQF0"/>
<keyword evidence="3" id="KW-1185">Reference proteome</keyword>
<dbReference type="GO" id="GO:0016070">
    <property type="term" value="P:RNA metabolic process"/>
    <property type="evidence" value="ECO:0007669"/>
    <property type="project" value="InterPro"/>
</dbReference>
<dbReference type="GO" id="GO:0005737">
    <property type="term" value="C:cytoplasm"/>
    <property type="evidence" value="ECO:0007669"/>
    <property type="project" value="InterPro"/>
</dbReference>
<evidence type="ECO:0000259" key="1">
    <source>
        <dbReference type="Pfam" id="PF08845"/>
    </source>
</evidence>
<evidence type="ECO:0000313" key="2">
    <source>
        <dbReference type="EMBL" id="MCL6219693.1"/>
    </source>
</evidence>
<dbReference type="RefSeq" id="WP_249602409.1">
    <property type="nucleotide sequence ID" value="NZ_JAKHSK010000025.1"/>
</dbReference>
<dbReference type="InterPro" id="IPR014944">
    <property type="entry name" value="Toxin_SymE-like"/>
</dbReference>
<sequence length="69" mass="8445">MGTFRILKIYRKFRSRRWQSDYTVPEIRLQGKWLEKLGFTEGAQVKIKQQRHQLIITLLPQEKEETNKR</sequence>
<name>A0A9X2CQF0_9FLAO</name>
<dbReference type="EMBL" id="JAKHSK010000025">
    <property type="protein sequence ID" value="MCL6219693.1"/>
    <property type="molecule type" value="Genomic_DNA"/>
</dbReference>
<feature type="domain" description="Toxin SymE-like" evidence="1">
    <location>
        <begin position="23"/>
        <end position="57"/>
    </location>
</feature>